<feature type="compositionally biased region" description="Basic and acidic residues" evidence="1">
    <location>
        <begin position="527"/>
        <end position="566"/>
    </location>
</feature>
<feature type="region of interest" description="Disordered" evidence="1">
    <location>
        <begin position="480"/>
        <end position="693"/>
    </location>
</feature>
<dbReference type="InParanoid" id="A0A7R8UH27"/>
<accession>A0A7R8UH27</accession>
<name>A0A7R8UH27_HERIL</name>
<feature type="region of interest" description="Disordered" evidence="1">
    <location>
        <begin position="85"/>
        <end position="111"/>
    </location>
</feature>
<feature type="compositionally biased region" description="Polar residues" evidence="1">
    <location>
        <begin position="190"/>
        <end position="217"/>
    </location>
</feature>
<feature type="compositionally biased region" description="Low complexity" evidence="1">
    <location>
        <begin position="137"/>
        <end position="180"/>
    </location>
</feature>
<dbReference type="FunCoup" id="A0A7R8UH27">
    <property type="interactions" value="30"/>
</dbReference>
<evidence type="ECO:0000313" key="2">
    <source>
        <dbReference type="EMBL" id="CAD7080483.1"/>
    </source>
</evidence>
<organism evidence="2 3">
    <name type="scientific">Hermetia illucens</name>
    <name type="common">Black soldier fly</name>
    <dbReference type="NCBI Taxonomy" id="343691"/>
    <lineage>
        <taxon>Eukaryota</taxon>
        <taxon>Metazoa</taxon>
        <taxon>Ecdysozoa</taxon>
        <taxon>Arthropoda</taxon>
        <taxon>Hexapoda</taxon>
        <taxon>Insecta</taxon>
        <taxon>Pterygota</taxon>
        <taxon>Neoptera</taxon>
        <taxon>Endopterygota</taxon>
        <taxon>Diptera</taxon>
        <taxon>Brachycera</taxon>
        <taxon>Stratiomyomorpha</taxon>
        <taxon>Stratiomyidae</taxon>
        <taxon>Hermetiinae</taxon>
        <taxon>Hermetia</taxon>
    </lineage>
</organism>
<feature type="compositionally biased region" description="Polar residues" evidence="1">
    <location>
        <begin position="601"/>
        <end position="622"/>
    </location>
</feature>
<dbReference type="Gene3D" id="1.20.58.120">
    <property type="entry name" value="BAG domain"/>
    <property type="match status" value="1"/>
</dbReference>
<dbReference type="EMBL" id="LR899010">
    <property type="protein sequence ID" value="CAD7080483.1"/>
    <property type="molecule type" value="Genomic_DNA"/>
</dbReference>
<keyword evidence="3" id="KW-1185">Reference proteome</keyword>
<feature type="compositionally biased region" description="Low complexity" evidence="1">
    <location>
        <begin position="394"/>
        <end position="418"/>
    </location>
</feature>
<feature type="compositionally biased region" description="Basic and acidic residues" evidence="1">
    <location>
        <begin position="624"/>
        <end position="639"/>
    </location>
</feature>
<proteinExistence type="predicted"/>
<feature type="compositionally biased region" description="Low complexity" evidence="1">
    <location>
        <begin position="673"/>
        <end position="693"/>
    </location>
</feature>
<dbReference type="InterPro" id="IPR036533">
    <property type="entry name" value="BAG_dom_sf"/>
</dbReference>
<feature type="region of interest" description="Disordered" evidence="1">
    <location>
        <begin position="137"/>
        <end position="334"/>
    </location>
</feature>
<dbReference type="Proteomes" id="UP000594454">
    <property type="component" value="Chromosome 2"/>
</dbReference>
<evidence type="ECO:0000313" key="3">
    <source>
        <dbReference type="Proteomes" id="UP000594454"/>
    </source>
</evidence>
<feature type="compositionally biased region" description="Polar residues" evidence="1">
    <location>
        <begin position="662"/>
        <end position="672"/>
    </location>
</feature>
<evidence type="ECO:0008006" key="4">
    <source>
        <dbReference type="Google" id="ProtNLM"/>
    </source>
</evidence>
<sequence>MKPTVISGGSGDNHPPAATGNQPPQPNSNQHPPQDANSREFPHFQSGFGFRPHFDDMFDDDDFGPHLRARMMRNPFSGFGGRFHDPEWESMRGRRRAPPQTTGGGANARGNIFDHIPAEFRNYLPENFGFHEPQAQEYSQSYPPQQQYHEGYPQHQQGQQQQYYPEPPQQQQYYQQQQQQPPRPKYCDASIQTENNMDTDGQNAQPNQNLNQHNLRNTMDFGQKSQQEGTSQPRSSSAPEVNNENYASAAASAEAFAGPNDPCISHYASTGTDPQSPQQFPGYPQQQQPHPTYPPPPPQRHFVPPQYQNAPQYQQYPQQQAPPRAPNTPQEDGGFVRHVPIFIEGRSEPVNSPTAQRSRRFQQQQQQPPQQPPQAPQKQAQPQQQQEHPPRPTPLNTQQAQANAQAPPGAQGQVPQTPQTTACINKIQDIQRDVLNLMGQVEQFTDTIDTDGKDSIRLARREAIKCIQASINVLEAKAEENAKAAQGSVIEGQQPESAEGVPNEPNVIPLPSGETEHSDAGTGTDSPPRETAEVASKKEETSPEQEPNKSETVPEPKAPEDSKPETQENPPVEASPPEPANPEAKPPENTEQTPEKPPTENAETTSEQSQPTDSTTGDQSTLEPPKEQIEKSSSEKENKPPGSPKKKIVRKVKKVADKKTASPGSESATDESATPPTKEAEPAAAADTAEANQ</sequence>
<feature type="compositionally biased region" description="Low complexity" evidence="1">
    <location>
        <begin position="376"/>
        <end position="386"/>
    </location>
</feature>
<feature type="compositionally biased region" description="Low complexity" evidence="1">
    <location>
        <begin position="247"/>
        <end position="257"/>
    </location>
</feature>
<dbReference type="SUPFAM" id="SSF63491">
    <property type="entry name" value="BAG domain"/>
    <property type="match status" value="1"/>
</dbReference>
<feature type="compositionally biased region" description="Low complexity" evidence="1">
    <location>
        <begin position="274"/>
        <end position="290"/>
    </location>
</feature>
<feature type="compositionally biased region" description="Basic and acidic residues" evidence="1">
    <location>
        <begin position="585"/>
        <end position="598"/>
    </location>
</feature>
<feature type="region of interest" description="Disordered" evidence="1">
    <location>
        <begin position="346"/>
        <end position="418"/>
    </location>
</feature>
<protein>
    <recommendedName>
        <fullName evidence="4">BAG domain-containing protein Samui</fullName>
    </recommendedName>
</protein>
<feature type="compositionally biased region" description="Low complexity" evidence="1">
    <location>
        <begin position="300"/>
        <end position="330"/>
    </location>
</feature>
<evidence type="ECO:0000256" key="1">
    <source>
        <dbReference type="SAM" id="MobiDB-lite"/>
    </source>
</evidence>
<feature type="compositionally biased region" description="Basic residues" evidence="1">
    <location>
        <begin position="644"/>
        <end position="653"/>
    </location>
</feature>
<reference evidence="2 3" key="1">
    <citation type="submission" date="2020-11" db="EMBL/GenBank/DDBJ databases">
        <authorList>
            <person name="Wallbank WR R."/>
            <person name="Pardo Diaz C."/>
            <person name="Kozak K."/>
            <person name="Martin S."/>
            <person name="Jiggins C."/>
            <person name="Moest M."/>
            <person name="Warren A I."/>
            <person name="Generalovic N T."/>
            <person name="Byers J.R.P. K."/>
            <person name="Montejo-Kovacevich G."/>
            <person name="Yen C E."/>
        </authorList>
    </citation>
    <scope>NUCLEOTIDE SEQUENCE [LARGE SCALE GENOMIC DNA]</scope>
</reference>
<dbReference type="AlphaFoldDB" id="A0A7R8UH27"/>
<dbReference type="GO" id="GO:0051087">
    <property type="term" value="F:protein-folding chaperone binding"/>
    <property type="evidence" value="ECO:0007669"/>
    <property type="project" value="InterPro"/>
</dbReference>
<gene>
    <name evidence="2" type="ORF">HERILL_LOCUS3636</name>
</gene>
<dbReference type="OrthoDB" id="333905at2759"/>
<feature type="compositionally biased region" description="Polar residues" evidence="1">
    <location>
        <begin position="223"/>
        <end position="246"/>
    </location>
</feature>
<feature type="region of interest" description="Disordered" evidence="1">
    <location>
        <begin position="1"/>
        <end position="48"/>
    </location>
</feature>